<dbReference type="PANTHER" id="PTHR30404">
    <property type="entry name" value="N-ACETYLMURAMOYL-L-ALANINE AMIDASE"/>
    <property type="match status" value="1"/>
</dbReference>
<dbReference type="AlphaFoldDB" id="A0A1H8TD92"/>
<keyword evidence="1" id="KW-0378">Hydrolase</keyword>
<accession>A0A1H8TD92</accession>
<dbReference type="InterPro" id="IPR002508">
    <property type="entry name" value="MurNAc-LAA_cat"/>
</dbReference>
<sequence>MQRKLLFAFLIMMLLLSHMALAAELNVSQAAPAIAGSPLNGNVIRQAAELLNVRFAVHNDAVTGSSKLRLVIDSSGPVEAKGSLVSAPSPQLIVDVQGATAGKISKSLTLDGAIARQMSVQAINSQTSRIVIALPAALGASDYKVFTLKSDAQANKTHRIVVDINKPVPVPSFSFTPGLKNKVIALDPGHGGTDPGAIGSNTQEKTITLAVAQKTKLLLEQAGAKVIMTRQADKDVFGPNASAVDELGARANVGNNNKADVFISIHINAFTDPSVGGIASYYYPKTDYDTLLADSLQDNLVTSIFGGFGDRGIHQANFYVLKNTVMPASLVELGFISNPQEEKLMNTPQFQQEAAQGLVNGLGRFFAQAAVKGGGQ</sequence>
<dbReference type="SUPFAM" id="SSF53187">
    <property type="entry name" value="Zn-dependent exopeptidases"/>
    <property type="match status" value="1"/>
</dbReference>
<evidence type="ECO:0000313" key="5">
    <source>
        <dbReference type="Proteomes" id="UP000198847"/>
    </source>
</evidence>
<dbReference type="Proteomes" id="UP000198847">
    <property type="component" value="Unassembled WGS sequence"/>
</dbReference>
<keyword evidence="5" id="KW-1185">Reference proteome</keyword>
<organism evidence="4 5">
    <name type="scientific">Propionispora vibrioides</name>
    <dbReference type="NCBI Taxonomy" id="112903"/>
    <lineage>
        <taxon>Bacteria</taxon>
        <taxon>Bacillati</taxon>
        <taxon>Bacillota</taxon>
        <taxon>Negativicutes</taxon>
        <taxon>Selenomonadales</taxon>
        <taxon>Sporomusaceae</taxon>
        <taxon>Propionispora</taxon>
    </lineage>
</organism>
<gene>
    <name evidence="4" type="ORF">SAMN04490178_106126</name>
</gene>
<protein>
    <submittedName>
        <fullName evidence="4">N-acetylmuramoyl-L-alanine amidase</fullName>
    </submittedName>
</protein>
<dbReference type="InterPro" id="IPR050695">
    <property type="entry name" value="N-acetylmuramoyl_amidase_3"/>
</dbReference>
<dbReference type="EMBL" id="FODY01000006">
    <property type="protein sequence ID" value="SEO88887.1"/>
    <property type="molecule type" value="Genomic_DNA"/>
</dbReference>
<keyword evidence="2" id="KW-0732">Signal</keyword>
<evidence type="ECO:0000259" key="3">
    <source>
        <dbReference type="SMART" id="SM00646"/>
    </source>
</evidence>
<dbReference type="Gene3D" id="2.60.40.3500">
    <property type="match status" value="1"/>
</dbReference>
<evidence type="ECO:0000256" key="1">
    <source>
        <dbReference type="ARBA" id="ARBA00022801"/>
    </source>
</evidence>
<proteinExistence type="predicted"/>
<evidence type="ECO:0000256" key="2">
    <source>
        <dbReference type="SAM" id="SignalP"/>
    </source>
</evidence>
<reference evidence="4 5" key="1">
    <citation type="submission" date="2016-10" db="EMBL/GenBank/DDBJ databases">
        <authorList>
            <person name="de Groot N.N."/>
        </authorList>
    </citation>
    <scope>NUCLEOTIDE SEQUENCE [LARGE SCALE GENOMIC DNA]</scope>
    <source>
        <strain evidence="4 5">DSM 13305</strain>
    </source>
</reference>
<dbReference type="GO" id="GO:0030288">
    <property type="term" value="C:outer membrane-bounded periplasmic space"/>
    <property type="evidence" value="ECO:0007669"/>
    <property type="project" value="TreeGrafter"/>
</dbReference>
<feature type="signal peptide" evidence="2">
    <location>
        <begin position="1"/>
        <end position="22"/>
    </location>
</feature>
<feature type="domain" description="MurNAc-LAA" evidence="3">
    <location>
        <begin position="251"/>
        <end position="363"/>
    </location>
</feature>
<dbReference type="Gene3D" id="3.40.630.40">
    <property type="entry name" value="Zn-dependent exopeptidases"/>
    <property type="match status" value="1"/>
</dbReference>
<evidence type="ECO:0000313" key="4">
    <source>
        <dbReference type="EMBL" id="SEO88887.1"/>
    </source>
</evidence>
<dbReference type="GO" id="GO:0009253">
    <property type="term" value="P:peptidoglycan catabolic process"/>
    <property type="evidence" value="ECO:0007669"/>
    <property type="project" value="InterPro"/>
</dbReference>
<feature type="chain" id="PRO_5011605566" evidence="2">
    <location>
        <begin position="23"/>
        <end position="376"/>
    </location>
</feature>
<dbReference type="PANTHER" id="PTHR30404:SF0">
    <property type="entry name" value="N-ACETYLMURAMOYL-L-ALANINE AMIDASE AMIC"/>
    <property type="match status" value="1"/>
</dbReference>
<dbReference type="SMART" id="SM00646">
    <property type="entry name" value="Ami_3"/>
    <property type="match status" value="1"/>
</dbReference>
<dbReference type="RefSeq" id="WP_245732255.1">
    <property type="nucleotide sequence ID" value="NZ_FODY01000006.1"/>
</dbReference>
<dbReference type="STRING" id="112903.SAMN04490178_106126"/>
<name>A0A1H8TD92_9FIRM</name>
<dbReference type="CDD" id="cd02696">
    <property type="entry name" value="MurNAc-LAA"/>
    <property type="match status" value="1"/>
</dbReference>
<dbReference type="Pfam" id="PF01520">
    <property type="entry name" value="Amidase_3"/>
    <property type="match status" value="1"/>
</dbReference>
<dbReference type="GO" id="GO:0008745">
    <property type="term" value="F:N-acetylmuramoyl-L-alanine amidase activity"/>
    <property type="evidence" value="ECO:0007669"/>
    <property type="project" value="InterPro"/>
</dbReference>